<dbReference type="InterPro" id="IPR025517">
    <property type="entry name" value="DUF4405"/>
</dbReference>
<gene>
    <name evidence="3" type="ORF">OOT00_08640</name>
</gene>
<name>A0ABT3NAQ6_9BACT</name>
<feature type="transmembrane region" description="Helical" evidence="1">
    <location>
        <begin position="95"/>
        <end position="120"/>
    </location>
</feature>
<protein>
    <submittedName>
        <fullName evidence="3">DUF4405 domain-containing protein</fullName>
    </submittedName>
</protein>
<dbReference type="RefSeq" id="WP_265424938.1">
    <property type="nucleotide sequence ID" value="NZ_JAPFPW010000008.1"/>
</dbReference>
<keyword evidence="4" id="KW-1185">Reference proteome</keyword>
<organism evidence="3 4">
    <name type="scientific">Desulfobotulus pelophilus</name>
    <dbReference type="NCBI Taxonomy" id="2823377"/>
    <lineage>
        <taxon>Bacteria</taxon>
        <taxon>Pseudomonadati</taxon>
        <taxon>Thermodesulfobacteriota</taxon>
        <taxon>Desulfobacteria</taxon>
        <taxon>Desulfobacterales</taxon>
        <taxon>Desulfobacteraceae</taxon>
        <taxon>Desulfobotulus</taxon>
    </lineage>
</organism>
<dbReference type="EMBL" id="JAPFPW010000008">
    <property type="protein sequence ID" value="MCW7754052.1"/>
    <property type="molecule type" value="Genomic_DNA"/>
</dbReference>
<evidence type="ECO:0000256" key="1">
    <source>
        <dbReference type="SAM" id="Phobius"/>
    </source>
</evidence>
<dbReference type="Proteomes" id="UP001209681">
    <property type="component" value="Unassembled WGS sequence"/>
</dbReference>
<dbReference type="Pfam" id="PF14358">
    <property type="entry name" value="DUF4405"/>
    <property type="match status" value="1"/>
</dbReference>
<reference evidence="3 4" key="1">
    <citation type="submission" date="2022-11" db="EMBL/GenBank/DDBJ databases">
        <title>Desulfobotulus tamanensis H1 sp. nov. - anaerobic, alkaliphilic, sulphate reducing bacterium isolated from terrestrial mud volcano.</title>
        <authorList>
            <person name="Frolova A."/>
            <person name="Merkel A.Y."/>
            <person name="Slobodkin A.I."/>
        </authorList>
    </citation>
    <scope>NUCLEOTIDE SEQUENCE [LARGE SCALE GENOMIC DNA]</scope>
    <source>
        <strain evidence="3 4">H1</strain>
    </source>
</reference>
<keyword evidence="1" id="KW-0472">Membrane</keyword>
<keyword evidence="1" id="KW-0812">Transmembrane</keyword>
<accession>A0ABT3NAQ6</accession>
<feature type="transmembrane region" description="Helical" evidence="1">
    <location>
        <begin position="55"/>
        <end position="74"/>
    </location>
</feature>
<sequence length="202" mass="23145">MKSFSIKKWTSLTLFFAFVTASFSGIVLCIMPPGRIAYWLNWKLLGLGKEGWERLYLPFAIIILVLGTLHLLAYNWKLFVSYFRSRTNRKISAELYAALFFFGLVFISAVTEIPPASWILSGVDRAKDSWLSEETRPPFPMAEILSIRDISLRTGIPEERAMQKIREGGMEVKRPEQSIAFIARDNRVSAREIFLMITEGEP</sequence>
<feature type="transmembrane region" description="Helical" evidence="1">
    <location>
        <begin position="12"/>
        <end position="35"/>
    </location>
</feature>
<evidence type="ECO:0000313" key="3">
    <source>
        <dbReference type="EMBL" id="MCW7754052.1"/>
    </source>
</evidence>
<proteinExistence type="predicted"/>
<evidence type="ECO:0000313" key="4">
    <source>
        <dbReference type="Proteomes" id="UP001209681"/>
    </source>
</evidence>
<evidence type="ECO:0000259" key="2">
    <source>
        <dbReference type="Pfam" id="PF14358"/>
    </source>
</evidence>
<comment type="caution">
    <text evidence="3">The sequence shown here is derived from an EMBL/GenBank/DDBJ whole genome shotgun (WGS) entry which is preliminary data.</text>
</comment>
<keyword evidence="1" id="KW-1133">Transmembrane helix</keyword>
<feature type="domain" description="Flavinylation-associated cytochrome" evidence="2">
    <location>
        <begin position="9"/>
        <end position="76"/>
    </location>
</feature>